<dbReference type="InterPro" id="IPR032718">
    <property type="entry name" value="PGBD4_Znf_C"/>
</dbReference>
<organism evidence="3 4">
    <name type="scientific">Dryococelus australis</name>
    <dbReference type="NCBI Taxonomy" id="614101"/>
    <lineage>
        <taxon>Eukaryota</taxon>
        <taxon>Metazoa</taxon>
        <taxon>Ecdysozoa</taxon>
        <taxon>Arthropoda</taxon>
        <taxon>Hexapoda</taxon>
        <taxon>Insecta</taxon>
        <taxon>Pterygota</taxon>
        <taxon>Neoptera</taxon>
        <taxon>Polyneoptera</taxon>
        <taxon>Phasmatodea</taxon>
        <taxon>Verophasmatodea</taxon>
        <taxon>Anareolatae</taxon>
        <taxon>Phasmatidae</taxon>
        <taxon>Eurycanthinae</taxon>
        <taxon>Dryococelus</taxon>
    </lineage>
</organism>
<protein>
    <recommendedName>
        <fullName evidence="5">PiggyBac transposable element-derived protein domain-containing protein</fullName>
    </recommendedName>
</protein>
<dbReference type="InterPro" id="IPR029526">
    <property type="entry name" value="PGBD"/>
</dbReference>
<reference evidence="3 4" key="1">
    <citation type="submission" date="2023-02" db="EMBL/GenBank/DDBJ databases">
        <title>LHISI_Scaffold_Assembly.</title>
        <authorList>
            <person name="Stuart O.P."/>
            <person name="Cleave R."/>
            <person name="Magrath M.J.L."/>
            <person name="Mikheyev A.S."/>
        </authorList>
    </citation>
    <scope>NUCLEOTIDE SEQUENCE [LARGE SCALE GENOMIC DNA]</scope>
    <source>
        <strain evidence="3">Daus_M_001</strain>
        <tissue evidence="3">Leg muscle</tissue>
    </source>
</reference>
<dbReference type="Proteomes" id="UP001159363">
    <property type="component" value="Chromosome 10"/>
</dbReference>
<sequence>MTCKRFRKITETIHCNDNETNLPGGNPNHDKLRKVRPLITFINETIHDAYKPSKILAVDESVLPFKGRSSLKQYVLMKPVKRGYKVWCLTDSKTDYVMEFDVYSGKAGTSVRKLTLGERTVASKSEGTAANVEIESTTETRRVPVSVRIDNKPVTLLTTVVTRKIKDGSSVTVSCPTAVAPYNAIMGGVDKNYQFRERYTVCRYYQKWGHRILYFLTDLAIVNSYILWKFNRRDYVYQDQLSFRFGLARQLISGFSFKKQKGRPTSFLANKNNCSRLTKAGDHMPDLQKPYRRCRVCSKKVRDKRRQYICSACDVPLRIEPCFRKFHDKRFTSTPAHGTVSSRQVLRSPINHGND</sequence>
<dbReference type="Pfam" id="PF13842">
    <property type="entry name" value="zf-Tnp_2"/>
    <property type="match status" value="1"/>
</dbReference>
<dbReference type="Pfam" id="PF13843">
    <property type="entry name" value="DDE_Tnp_1_7"/>
    <property type="match status" value="2"/>
</dbReference>
<evidence type="ECO:0000259" key="2">
    <source>
        <dbReference type="Pfam" id="PF13843"/>
    </source>
</evidence>
<proteinExistence type="predicted"/>
<name>A0ABQ9GM61_9NEOP</name>
<comment type="caution">
    <text evidence="3">The sequence shown here is derived from an EMBL/GenBank/DDBJ whole genome shotgun (WGS) entry which is preliminary data.</text>
</comment>
<feature type="domain" description="PiggyBac transposable element-derived protein" evidence="2">
    <location>
        <begin position="151"/>
        <end position="225"/>
    </location>
</feature>
<dbReference type="PANTHER" id="PTHR46599">
    <property type="entry name" value="PIGGYBAC TRANSPOSABLE ELEMENT-DERIVED PROTEIN 4"/>
    <property type="match status" value="1"/>
</dbReference>
<feature type="domain" description="PiggyBac transposable element-derived protein 4 C-terminal zinc-finger" evidence="1">
    <location>
        <begin position="291"/>
        <end position="328"/>
    </location>
</feature>
<evidence type="ECO:0000259" key="1">
    <source>
        <dbReference type="Pfam" id="PF13842"/>
    </source>
</evidence>
<feature type="domain" description="PiggyBac transposable element-derived protein" evidence="2">
    <location>
        <begin position="1"/>
        <end position="115"/>
    </location>
</feature>
<evidence type="ECO:0000313" key="4">
    <source>
        <dbReference type="Proteomes" id="UP001159363"/>
    </source>
</evidence>
<evidence type="ECO:0000313" key="3">
    <source>
        <dbReference type="EMBL" id="KAJ8873110.1"/>
    </source>
</evidence>
<dbReference type="EMBL" id="JARBHB010000011">
    <property type="protein sequence ID" value="KAJ8873110.1"/>
    <property type="molecule type" value="Genomic_DNA"/>
</dbReference>
<accession>A0ABQ9GM61</accession>
<keyword evidence="4" id="KW-1185">Reference proteome</keyword>
<dbReference type="PANTHER" id="PTHR46599:SF2">
    <property type="entry name" value="PIGGYBAC TRANSPOSABLE ELEMENT-DERIVED PROTEIN 4-LIKE"/>
    <property type="match status" value="1"/>
</dbReference>
<evidence type="ECO:0008006" key="5">
    <source>
        <dbReference type="Google" id="ProtNLM"/>
    </source>
</evidence>
<gene>
    <name evidence="3" type="ORF">PR048_026727</name>
</gene>